<dbReference type="InterPro" id="IPR050987">
    <property type="entry name" value="AtrR-like"/>
</dbReference>
<dbReference type="GO" id="GO:0008270">
    <property type="term" value="F:zinc ion binding"/>
    <property type="evidence" value="ECO:0007669"/>
    <property type="project" value="InterPro"/>
</dbReference>
<evidence type="ECO:0000256" key="1">
    <source>
        <dbReference type="ARBA" id="ARBA00023242"/>
    </source>
</evidence>
<sequence length="632" mass="70624">MEDMLHFEGSNPFPPHLQPSDGSLCQLFEPLGSIPIDDESDTLGHDSINFKSPELFASGVLNPDAFMSLDGPRHYQSVSDSVAHERYEEPLNLPSAGEVCYESPKSSRYSEDSQSIIPEHYGPGCWLSVCSPSGLAWVQQRAGADDFASIAADLTAAWAKQLKLERDEPTLRSPEPGAELAWRYSHAYFERSVDSLFEVVYRPEFEWHLRGHLENTYRNDDPAWYALRNAVYASGCRLYHSANHAACFTRIQDEAWRYFSNALSVHSELLLRSPSQRAVRALLAMALFAEGLGSPALGSGLIANAMLLSQSLGLHRKVIVLESALDTETLKRLWLFWAVYCCEKSIARRTGRPSVIDDDDIGCGIPTVVHSRSTIDPAAVRCIIRSCQISSRICKRLMSVRSLEGQLMKVLDIVTDCDKQLRSWKDSLPVAIRPQDRLKQFQVSRDTSSLAQILLHCSYYDLVMVLHAPFAYPWMTKHLCSDTNTNLRTRVNAQIAQSSEATVEAARNIIVMARNFEINGANTHAFMLHYPMHAFINLFIYVIQFPHMKSVRTDLALLDMAAGYFGQMDFVTGSKLSFPFARDIATFGRQTVDSYSEQSASSPSCRESLHRQGPSVASATMPVSLHPYSSSS</sequence>
<evidence type="ECO:0000259" key="3">
    <source>
        <dbReference type="SMART" id="SM00906"/>
    </source>
</evidence>
<dbReference type="SMART" id="SM00906">
    <property type="entry name" value="Fungal_trans"/>
    <property type="match status" value="1"/>
</dbReference>
<dbReference type="Pfam" id="PF04082">
    <property type="entry name" value="Fungal_trans"/>
    <property type="match status" value="1"/>
</dbReference>
<evidence type="ECO:0000313" key="4">
    <source>
        <dbReference type="EMBL" id="KIX06974.1"/>
    </source>
</evidence>
<dbReference type="VEuPathDB" id="FungiDB:Z518_04950"/>
<dbReference type="EMBL" id="KN847477">
    <property type="protein sequence ID" value="KIX06974.1"/>
    <property type="molecule type" value="Genomic_DNA"/>
</dbReference>
<protein>
    <recommendedName>
        <fullName evidence="3">Xylanolytic transcriptional activator regulatory domain-containing protein</fullName>
    </recommendedName>
</protein>
<dbReference type="AlphaFoldDB" id="A0A0D2IMJ8"/>
<gene>
    <name evidence="4" type="ORF">Z518_04950</name>
</gene>
<keyword evidence="5" id="KW-1185">Reference proteome</keyword>
<organism evidence="4 5">
    <name type="scientific">Rhinocladiella mackenziei CBS 650.93</name>
    <dbReference type="NCBI Taxonomy" id="1442369"/>
    <lineage>
        <taxon>Eukaryota</taxon>
        <taxon>Fungi</taxon>
        <taxon>Dikarya</taxon>
        <taxon>Ascomycota</taxon>
        <taxon>Pezizomycotina</taxon>
        <taxon>Eurotiomycetes</taxon>
        <taxon>Chaetothyriomycetidae</taxon>
        <taxon>Chaetothyriales</taxon>
        <taxon>Herpotrichiellaceae</taxon>
        <taxon>Rhinocladiella</taxon>
    </lineage>
</organism>
<dbReference type="CDD" id="cd12148">
    <property type="entry name" value="fungal_TF_MHR"/>
    <property type="match status" value="1"/>
</dbReference>
<name>A0A0D2IMJ8_9EURO</name>
<dbReference type="HOGENOM" id="CLU_016058_0_1_1"/>
<feature type="region of interest" description="Disordered" evidence="2">
    <location>
        <begin position="596"/>
        <end position="632"/>
    </location>
</feature>
<feature type="domain" description="Xylanolytic transcriptional activator regulatory" evidence="3">
    <location>
        <begin position="298"/>
        <end position="372"/>
    </location>
</feature>
<dbReference type="GO" id="GO:0006351">
    <property type="term" value="P:DNA-templated transcription"/>
    <property type="evidence" value="ECO:0007669"/>
    <property type="project" value="InterPro"/>
</dbReference>
<dbReference type="InterPro" id="IPR007219">
    <property type="entry name" value="XnlR_reg_dom"/>
</dbReference>
<evidence type="ECO:0000313" key="5">
    <source>
        <dbReference type="Proteomes" id="UP000053617"/>
    </source>
</evidence>
<dbReference type="PANTHER" id="PTHR46910:SF25">
    <property type="entry name" value="ABC-TRANSPORTER-REGULATING TRANSCRIPTION FACTOR"/>
    <property type="match status" value="1"/>
</dbReference>
<dbReference type="RefSeq" id="XP_013274110.1">
    <property type="nucleotide sequence ID" value="XM_013418656.1"/>
</dbReference>
<dbReference type="PANTHER" id="PTHR46910">
    <property type="entry name" value="TRANSCRIPTION FACTOR PDR1"/>
    <property type="match status" value="1"/>
</dbReference>
<accession>A0A0D2IMJ8</accession>
<dbReference type="Proteomes" id="UP000053617">
    <property type="component" value="Unassembled WGS sequence"/>
</dbReference>
<dbReference type="GeneID" id="25293021"/>
<reference evidence="4 5" key="1">
    <citation type="submission" date="2015-01" db="EMBL/GenBank/DDBJ databases">
        <title>The Genome Sequence of Rhinocladiella mackenzie CBS 650.93.</title>
        <authorList>
            <consortium name="The Broad Institute Genomics Platform"/>
            <person name="Cuomo C."/>
            <person name="de Hoog S."/>
            <person name="Gorbushina A."/>
            <person name="Stielow B."/>
            <person name="Teixiera M."/>
            <person name="Abouelleil A."/>
            <person name="Chapman S.B."/>
            <person name="Priest M."/>
            <person name="Young S.K."/>
            <person name="Wortman J."/>
            <person name="Nusbaum C."/>
            <person name="Birren B."/>
        </authorList>
    </citation>
    <scope>NUCLEOTIDE SEQUENCE [LARGE SCALE GENOMIC DNA]</scope>
    <source>
        <strain evidence="4 5">CBS 650.93</strain>
    </source>
</reference>
<keyword evidence="1" id="KW-0539">Nucleus</keyword>
<dbReference type="STRING" id="1442369.A0A0D2IMJ8"/>
<evidence type="ECO:0000256" key="2">
    <source>
        <dbReference type="SAM" id="MobiDB-lite"/>
    </source>
</evidence>
<dbReference type="GO" id="GO:0003677">
    <property type="term" value="F:DNA binding"/>
    <property type="evidence" value="ECO:0007669"/>
    <property type="project" value="InterPro"/>
</dbReference>
<proteinExistence type="predicted"/>
<dbReference type="GO" id="GO:0003700">
    <property type="term" value="F:DNA-binding transcription factor activity"/>
    <property type="evidence" value="ECO:0007669"/>
    <property type="project" value="InterPro"/>
</dbReference>
<dbReference type="OrthoDB" id="39175at2759"/>
<feature type="compositionally biased region" description="Polar residues" evidence="2">
    <location>
        <begin position="596"/>
        <end position="605"/>
    </location>
</feature>